<reference evidence="2" key="1">
    <citation type="journal article" date="2023" name="Mol. Phylogenet. Evol.">
        <title>Genome-scale phylogeny and comparative genomics of the fungal order Sordariales.</title>
        <authorList>
            <person name="Hensen N."/>
            <person name="Bonometti L."/>
            <person name="Westerberg I."/>
            <person name="Brannstrom I.O."/>
            <person name="Guillou S."/>
            <person name="Cros-Aarteil S."/>
            <person name="Calhoun S."/>
            <person name="Haridas S."/>
            <person name="Kuo A."/>
            <person name="Mondo S."/>
            <person name="Pangilinan J."/>
            <person name="Riley R."/>
            <person name="LaButti K."/>
            <person name="Andreopoulos B."/>
            <person name="Lipzen A."/>
            <person name="Chen C."/>
            <person name="Yan M."/>
            <person name="Daum C."/>
            <person name="Ng V."/>
            <person name="Clum A."/>
            <person name="Steindorff A."/>
            <person name="Ohm R.A."/>
            <person name="Martin F."/>
            <person name="Silar P."/>
            <person name="Natvig D.O."/>
            <person name="Lalanne C."/>
            <person name="Gautier V."/>
            <person name="Ament-Velasquez S.L."/>
            <person name="Kruys A."/>
            <person name="Hutchinson M.I."/>
            <person name="Powell A.J."/>
            <person name="Barry K."/>
            <person name="Miller A.N."/>
            <person name="Grigoriev I.V."/>
            <person name="Debuchy R."/>
            <person name="Gladieux P."/>
            <person name="Hiltunen Thoren M."/>
            <person name="Johannesson H."/>
        </authorList>
    </citation>
    <scope>NUCLEOTIDE SEQUENCE</scope>
    <source>
        <strain evidence="2">CBS 958.72</strain>
    </source>
</reference>
<sequence>MLPSRLSTGFTALAALLAADSAVAAPNTTTLSLKPWEISTLVTHSPSGYPGGAPYSTLFVSISDPNNIFLGSTQFGDAVFAPSSVNCTVRWLGIAGADDDPHGCAHQCSDMGHGKWTVKILPGVAGDPAVRSSPNSATTNFALRFTLTEAVTLMTGTDTVTRPVLVNQTLVETRCLSGTCSDWVRGGSS</sequence>
<dbReference type="EMBL" id="JAULSN010000013">
    <property type="protein sequence ID" value="KAK3360962.1"/>
    <property type="molecule type" value="Genomic_DNA"/>
</dbReference>
<feature type="signal peptide" evidence="1">
    <location>
        <begin position="1"/>
        <end position="24"/>
    </location>
</feature>
<keyword evidence="3" id="KW-1185">Reference proteome</keyword>
<dbReference type="Proteomes" id="UP001287356">
    <property type="component" value="Unassembled WGS sequence"/>
</dbReference>
<proteinExistence type="predicted"/>
<protein>
    <submittedName>
        <fullName evidence="2">Uncharacterized protein</fullName>
    </submittedName>
</protein>
<feature type="chain" id="PRO_5042238139" evidence="1">
    <location>
        <begin position="25"/>
        <end position="189"/>
    </location>
</feature>
<organism evidence="2 3">
    <name type="scientific">Lasiosphaeria ovina</name>
    <dbReference type="NCBI Taxonomy" id="92902"/>
    <lineage>
        <taxon>Eukaryota</taxon>
        <taxon>Fungi</taxon>
        <taxon>Dikarya</taxon>
        <taxon>Ascomycota</taxon>
        <taxon>Pezizomycotina</taxon>
        <taxon>Sordariomycetes</taxon>
        <taxon>Sordariomycetidae</taxon>
        <taxon>Sordariales</taxon>
        <taxon>Lasiosphaeriaceae</taxon>
        <taxon>Lasiosphaeria</taxon>
    </lineage>
</organism>
<comment type="caution">
    <text evidence="2">The sequence shown here is derived from an EMBL/GenBank/DDBJ whole genome shotgun (WGS) entry which is preliminary data.</text>
</comment>
<evidence type="ECO:0000256" key="1">
    <source>
        <dbReference type="SAM" id="SignalP"/>
    </source>
</evidence>
<keyword evidence="1" id="KW-0732">Signal</keyword>
<evidence type="ECO:0000313" key="3">
    <source>
        <dbReference type="Proteomes" id="UP001287356"/>
    </source>
</evidence>
<evidence type="ECO:0000313" key="2">
    <source>
        <dbReference type="EMBL" id="KAK3360962.1"/>
    </source>
</evidence>
<accession>A0AAE0JSV5</accession>
<name>A0AAE0JSV5_9PEZI</name>
<dbReference type="AlphaFoldDB" id="A0AAE0JSV5"/>
<gene>
    <name evidence="2" type="ORF">B0T24DRAFT_539863</name>
</gene>
<reference evidence="2" key="2">
    <citation type="submission" date="2023-06" db="EMBL/GenBank/DDBJ databases">
        <authorList>
            <consortium name="Lawrence Berkeley National Laboratory"/>
            <person name="Haridas S."/>
            <person name="Hensen N."/>
            <person name="Bonometti L."/>
            <person name="Westerberg I."/>
            <person name="Brannstrom I.O."/>
            <person name="Guillou S."/>
            <person name="Cros-Aarteil S."/>
            <person name="Calhoun S."/>
            <person name="Kuo A."/>
            <person name="Mondo S."/>
            <person name="Pangilinan J."/>
            <person name="Riley R."/>
            <person name="Labutti K."/>
            <person name="Andreopoulos B."/>
            <person name="Lipzen A."/>
            <person name="Chen C."/>
            <person name="Yanf M."/>
            <person name="Daum C."/>
            <person name="Ng V."/>
            <person name="Clum A."/>
            <person name="Steindorff A."/>
            <person name="Ohm R."/>
            <person name="Martin F."/>
            <person name="Silar P."/>
            <person name="Natvig D."/>
            <person name="Lalanne C."/>
            <person name="Gautier V."/>
            <person name="Ament-Velasquez S.L."/>
            <person name="Kruys A."/>
            <person name="Hutchinson M.I."/>
            <person name="Powell A.J."/>
            <person name="Barry K."/>
            <person name="Miller A.N."/>
            <person name="Grigoriev I.V."/>
            <person name="Debuchy R."/>
            <person name="Gladieux P."/>
            <person name="Thoren M.H."/>
            <person name="Johannesson H."/>
        </authorList>
    </citation>
    <scope>NUCLEOTIDE SEQUENCE</scope>
    <source>
        <strain evidence="2">CBS 958.72</strain>
    </source>
</reference>